<dbReference type="Proteomes" id="UP000572635">
    <property type="component" value="Unassembled WGS sequence"/>
</dbReference>
<dbReference type="PANTHER" id="PTHR39420:SF2">
    <property type="entry name" value="HYDROLASE"/>
    <property type="match status" value="1"/>
</dbReference>
<proteinExistence type="predicted"/>
<dbReference type="GO" id="GO:0016787">
    <property type="term" value="F:hydrolase activity"/>
    <property type="evidence" value="ECO:0007669"/>
    <property type="project" value="UniProtKB-KW"/>
</dbReference>
<dbReference type="InterPro" id="IPR018766">
    <property type="entry name" value="Zinicin_2"/>
</dbReference>
<accession>A0A7W8QSM8</accession>
<dbReference type="Pfam" id="PF10103">
    <property type="entry name" value="Zincin_2"/>
    <property type="match status" value="1"/>
</dbReference>
<keyword evidence="3" id="KW-1185">Reference proteome</keyword>
<feature type="compositionally biased region" description="Gly residues" evidence="1">
    <location>
        <begin position="12"/>
        <end position="29"/>
    </location>
</feature>
<dbReference type="AlphaFoldDB" id="A0A7W8QSM8"/>
<evidence type="ECO:0000313" key="2">
    <source>
        <dbReference type="EMBL" id="MBB5434826.1"/>
    </source>
</evidence>
<organism evidence="2 3">
    <name type="scientific">Nocardiopsis composta</name>
    <dbReference type="NCBI Taxonomy" id="157465"/>
    <lineage>
        <taxon>Bacteria</taxon>
        <taxon>Bacillati</taxon>
        <taxon>Actinomycetota</taxon>
        <taxon>Actinomycetes</taxon>
        <taxon>Streptosporangiales</taxon>
        <taxon>Nocardiopsidaceae</taxon>
        <taxon>Nocardiopsis</taxon>
    </lineage>
</organism>
<keyword evidence="2" id="KW-0378">Hydrolase</keyword>
<dbReference type="InterPro" id="IPR042271">
    <property type="entry name" value="Zinicin_2_N"/>
</dbReference>
<reference evidence="2 3" key="1">
    <citation type="submission" date="2020-08" db="EMBL/GenBank/DDBJ databases">
        <title>Sequencing the genomes of 1000 actinobacteria strains.</title>
        <authorList>
            <person name="Klenk H.-P."/>
        </authorList>
    </citation>
    <scope>NUCLEOTIDE SEQUENCE [LARGE SCALE GENOMIC DNA]</scope>
    <source>
        <strain evidence="2 3">DSM 44551</strain>
    </source>
</reference>
<feature type="compositionally biased region" description="Basic and acidic residues" evidence="1">
    <location>
        <begin position="395"/>
        <end position="407"/>
    </location>
</feature>
<protein>
    <submittedName>
        <fullName evidence="2">Putative hydrolase</fullName>
    </submittedName>
</protein>
<feature type="region of interest" description="Disordered" evidence="1">
    <location>
        <begin position="395"/>
        <end position="468"/>
    </location>
</feature>
<dbReference type="EMBL" id="JACHDB010000001">
    <property type="protein sequence ID" value="MBB5434826.1"/>
    <property type="molecule type" value="Genomic_DNA"/>
</dbReference>
<dbReference type="RefSeq" id="WP_184395844.1">
    <property type="nucleotide sequence ID" value="NZ_BAAAJD010000003.1"/>
</dbReference>
<evidence type="ECO:0000256" key="1">
    <source>
        <dbReference type="SAM" id="MobiDB-lite"/>
    </source>
</evidence>
<feature type="region of interest" description="Disordered" evidence="1">
    <location>
        <begin position="1"/>
        <end position="41"/>
    </location>
</feature>
<name>A0A7W8QSM8_9ACTN</name>
<dbReference type="Gene3D" id="1.20.150.30">
    <property type="entry name" value="Zincin-like metallopeptidase, N-terminal domain"/>
    <property type="match status" value="1"/>
</dbReference>
<comment type="caution">
    <text evidence="2">The sequence shown here is derived from an EMBL/GenBank/DDBJ whole genome shotgun (WGS) entry which is preliminary data.</text>
</comment>
<gene>
    <name evidence="2" type="ORF">HDA36_004910</name>
</gene>
<dbReference type="NCBIfam" id="TIGR03624">
    <property type="entry name" value="putative hydrolase"/>
    <property type="match status" value="1"/>
</dbReference>
<evidence type="ECO:0000313" key="3">
    <source>
        <dbReference type="Proteomes" id="UP000572635"/>
    </source>
</evidence>
<sequence>MPNDPDDESGRRSGGSGSGAGSGGPGGGNPEMPGDFPFGDPQQMAQMLRQFADMMAAAPAPGSAGTGDSGSGINWDMAKNIARHTVSQQGDASIGPLQYAQVSEALRLADLWLNEATPLPSGVQTTEAWSRAEWVERTMSTWTRLCDPLTSRIVTSMGQNMPEEMQSMAGPLMGMMQQMGGMLVGQQAGQAIGELAGEVIGSTDVGLPLAGEGRAALLPHGVEKFGEGLQIPEEEVRLYLAAREAALHRLYAHVPWLRSHLLGLVEEYAAGMSFDMSGLEERLGGIDASDPEALQEALSSGEGLFQPEDTPQQKASLSRLETTLALIEGWVSVVVDEAVRGRLPQAGALAEATRRRRATGGPAEHTFATLVGLELRPRRLREAAALWSALTEARGSEGRDALWEHPDLMPSGSDLDDPEGFVSGGSAGDDQLDLDISQFTEGLEDRGPEDGEGGPGKGGPESGPRDGA</sequence>
<dbReference type="PANTHER" id="PTHR39420">
    <property type="match status" value="1"/>
</dbReference>
<dbReference type="SUPFAM" id="SSF55486">
    <property type="entry name" value="Metalloproteases ('zincins'), catalytic domain"/>
    <property type="match status" value="1"/>
</dbReference>